<dbReference type="EMBL" id="MU002428">
    <property type="protein sequence ID" value="KAF2786648.1"/>
    <property type="molecule type" value="Genomic_DNA"/>
</dbReference>
<accession>A0A6A6WRV1</accession>
<dbReference type="Proteomes" id="UP000799757">
    <property type="component" value="Unassembled WGS sequence"/>
</dbReference>
<protein>
    <submittedName>
        <fullName evidence="2">Uncharacterized protein</fullName>
    </submittedName>
</protein>
<dbReference type="AlphaFoldDB" id="A0A6A6WRV1"/>
<sequence>MNLALNRKRSRLDLDDNEDHPSAPTTPAFTDSLKRSKTQSELDDLDIATPEDAWRVDVSSILSSPTLASAPDGSLQTHHTLSNYVVGSSIVVFCVQGNLQLHYDLLCSTLPDLCALSPSLQALVLCRDPSSHIPSTSTPLSLPLVQAVGPDYNHFVRLGLLHPLGGGNLPLDALVVLDTQGRRRLVLPFGWGAGRHASTPAGKTVQDRLMGLLRTCIEGLVKE</sequence>
<feature type="region of interest" description="Disordered" evidence="1">
    <location>
        <begin position="1"/>
        <end position="37"/>
    </location>
</feature>
<dbReference type="OrthoDB" id="5390017at2759"/>
<gene>
    <name evidence="2" type="ORF">K505DRAFT_343622</name>
</gene>
<proteinExistence type="predicted"/>
<keyword evidence="3" id="KW-1185">Reference proteome</keyword>
<evidence type="ECO:0000313" key="3">
    <source>
        <dbReference type="Proteomes" id="UP000799757"/>
    </source>
</evidence>
<name>A0A6A6WRV1_9PLEO</name>
<reference evidence="2" key="1">
    <citation type="journal article" date="2020" name="Stud. Mycol.">
        <title>101 Dothideomycetes genomes: a test case for predicting lifestyles and emergence of pathogens.</title>
        <authorList>
            <person name="Haridas S."/>
            <person name="Albert R."/>
            <person name="Binder M."/>
            <person name="Bloem J."/>
            <person name="Labutti K."/>
            <person name="Salamov A."/>
            <person name="Andreopoulos B."/>
            <person name="Baker S."/>
            <person name="Barry K."/>
            <person name="Bills G."/>
            <person name="Bluhm B."/>
            <person name="Cannon C."/>
            <person name="Castanera R."/>
            <person name="Culley D."/>
            <person name="Daum C."/>
            <person name="Ezra D."/>
            <person name="Gonzalez J."/>
            <person name="Henrissat B."/>
            <person name="Kuo A."/>
            <person name="Liang C."/>
            <person name="Lipzen A."/>
            <person name="Lutzoni F."/>
            <person name="Magnuson J."/>
            <person name="Mondo S."/>
            <person name="Nolan M."/>
            <person name="Ohm R."/>
            <person name="Pangilinan J."/>
            <person name="Park H.-J."/>
            <person name="Ramirez L."/>
            <person name="Alfaro M."/>
            <person name="Sun H."/>
            <person name="Tritt A."/>
            <person name="Yoshinaga Y."/>
            <person name="Zwiers L.-H."/>
            <person name="Turgeon B."/>
            <person name="Goodwin S."/>
            <person name="Spatafora J."/>
            <person name="Crous P."/>
            <person name="Grigoriev I."/>
        </authorList>
    </citation>
    <scope>NUCLEOTIDE SEQUENCE</scope>
    <source>
        <strain evidence="2">CBS 109.77</strain>
    </source>
</reference>
<evidence type="ECO:0000313" key="2">
    <source>
        <dbReference type="EMBL" id="KAF2786648.1"/>
    </source>
</evidence>
<evidence type="ECO:0000256" key="1">
    <source>
        <dbReference type="SAM" id="MobiDB-lite"/>
    </source>
</evidence>
<organism evidence="2 3">
    <name type="scientific">Melanomma pulvis-pyrius CBS 109.77</name>
    <dbReference type="NCBI Taxonomy" id="1314802"/>
    <lineage>
        <taxon>Eukaryota</taxon>
        <taxon>Fungi</taxon>
        <taxon>Dikarya</taxon>
        <taxon>Ascomycota</taxon>
        <taxon>Pezizomycotina</taxon>
        <taxon>Dothideomycetes</taxon>
        <taxon>Pleosporomycetidae</taxon>
        <taxon>Pleosporales</taxon>
        <taxon>Melanommataceae</taxon>
        <taxon>Melanomma</taxon>
    </lineage>
</organism>
<feature type="compositionally biased region" description="Basic residues" evidence="1">
    <location>
        <begin position="1"/>
        <end position="10"/>
    </location>
</feature>